<dbReference type="PANTHER" id="PTHR30487:SF0">
    <property type="entry name" value="PREPILIN LEADER PEPTIDASE_N-METHYLTRANSFERASE-RELATED"/>
    <property type="match status" value="1"/>
</dbReference>
<feature type="transmembrane region" description="Helical" evidence="2">
    <location>
        <begin position="68"/>
        <end position="87"/>
    </location>
</feature>
<proteinExistence type="inferred from homology"/>
<keyword evidence="2" id="KW-0472">Membrane</keyword>
<keyword evidence="2" id="KW-0812">Transmembrane</keyword>
<accession>A0A9W4DV68</accession>
<dbReference type="Proteomes" id="UP001152519">
    <property type="component" value="Unassembled WGS sequence"/>
</dbReference>
<dbReference type="GO" id="GO:0005886">
    <property type="term" value="C:plasma membrane"/>
    <property type="evidence" value="ECO:0007669"/>
    <property type="project" value="TreeGrafter"/>
</dbReference>
<evidence type="ECO:0000256" key="2">
    <source>
        <dbReference type="SAM" id="Phobius"/>
    </source>
</evidence>
<feature type="transmembrane region" description="Helical" evidence="2">
    <location>
        <begin position="224"/>
        <end position="240"/>
    </location>
</feature>
<gene>
    <name evidence="4" type="ORF">SCOCK_240087</name>
</gene>
<dbReference type="InterPro" id="IPR000045">
    <property type="entry name" value="Prepilin_IV_endopep_pep"/>
</dbReference>
<protein>
    <submittedName>
        <fullName evidence="4">Leader peptidase (Prepilin peptidase) / N-methyltransferase</fullName>
    </submittedName>
</protein>
<evidence type="ECO:0000259" key="3">
    <source>
        <dbReference type="Pfam" id="PF01478"/>
    </source>
</evidence>
<evidence type="ECO:0000256" key="1">
    <source>
        <dbReference type="ARBA" id="ARBA00005801"/>
    </source>
</evidence>
<dbReference type="GO" id="GO:0006465">
    <property type="term" value="P:signal peptide processing"/>
    <property type="evidence" value="ECO:0007669"/>
    <property type="project" value="TreeGrafter"/>
</dbReference>
<feature type="transmembrane region" description="Helical" evidence="2">
    <location>
        <begin position="94"/>
        <end position="115"/>
    </location>
</feature>
<dbReference type="InterPro" id="IPR050882">
    <property type="entry name" value="Prepilin_peptidase/N-MTase"/>
</dbReference>
<name>A0A9W4DV68_9ACTN</name>
<feature type="transmembrane region" description="Helical" evidence="2">
    <location>
        <begin position="121"/>
        <end position="139"/>
    </location>
</feature>
<comment type="caution">
    <text evidence="4">The sequence shown here is derived from an EMBL/GenBank/DDBJ whole genome shotgun (WGS) entry which is preliminary data.</text>
</comment>
<keyword evidence="2" id="KW-1133">Transmembrane helix</keyword>
<evidence type="ECO:0000313" key="5">
    <source>
        <dbReference type="Proteomes" id="UP001152519"/>
    </source>
</evidence>
<comment type="similarity">
    <text evidence="1">Belongs to the peptidase A24 family.</text>
</comment>
<sequence length="241" mass="24545">MHVYPIVAAAVWGTLSGFLLPRAALRLAVPSGEPWAAACPSGHPLPAGPRGWLGPERCSDCGAPGGRYGPWLLALGSALLCAGLAAATGPHPELAVWLLLVPVALTLAVVDLRVFRLPDILTLPAFAAGAALLGAAALLPDHHGSWPRALLAAAAVGTLYFLLFLVNPAGMGFGDVKLAPTVALPLGWYGWSTVVTGTFAAFALGALVGLALLATGRATRKSPLPFGPFMLLGCAIALVLT</sequence>
<reference evidence="4" key="1">
    <citation type="submission" date="2021-05" db="EMBL/GenBank/DDBJ databases">
        <authorList>
            <person name="Arsene-Ploetze F."/>
        </authorList>
    </citation>
    <scope>NUCLEOTIDE SEQUENCE</scope>
    <source>
        <strain evidence="4">DSM 42138</strain>
    </source>
</reference>
<keyword evidence="5" id="KW-1185">Reference proteome</keyword>
<feature type="domain" description="Prepilin type IV endopeptidase peptidase" evidence="3">
    <location>
        <begin position="99"/>
        <end position="210"/>
    </location>
</feature>
<dbReference type="GO" id="GO:0004190">
    <property type="term" value="F:aspartic-type endopeptidase activity"/>
    <property type="evidence" value="ECO:0007669"/>
    <property type="project" value="InterPro"/>
</dbReference>
<feature type="transmembrane region" description="Helical" evidence="2">
    <location>
        <begin position="186"/>
        <end position="212"/>
    </location>
</feature>
<dbReference type="Gene3D" id="1.20.120.1220">
    <property type="match status" value="1"/>
</dbReference>
<evidence type="ECO:0000313" key="4">
    <source>
        <dbReference type="EMBL" id="CAG6394135.1"/>
    </source>
</evidence>
<dbReference type="RefSeq" id="WP_251490194.1">
    <property type="nucleotide sequence ID" value="NZ_CAJSLV010000053.1"/>
</dbReference>
<dbReference type="EMBL" id="CAJSLV010000053">
    <property type="protein sequence ID" value="CAG6394135.1"/>
    <property type="molecule type" value="Genomic_DNA"/>
</dbReference>
<organism evidence="4 5">
    <name type="scientific">Actinacidiphila cocklensis</name>
    <dbReference type="NCBI Taxonomy" id="887465"/>
    <lineage>
        <taxon>Bacteria</taxon>
        <taxon>Bacillati</taxon>
        <taxon>Actinomycetota</taxon>
        <taxon>Actinomycetes</taxon>
        <taxon>Kitasatosporales</taxon>
        <taxon>Streptomycetaceae</taxon>
        <taxon>Actinacidiphila</taxon>
    </lineage>
</organism>
<feature type="transmembrane region" description="Helical" evidence="2">
    <location>
        <begin position="146"/>
        <end position="166"/>
    </location>
</feature>
<dbReference type="AlphaFoldDB" id="A0A9W4DV68"/>
<dbReference type="Pfam" id="PF01478">
    <property type="entry name" value="Peptidase_A24"/>
    <property type="match status" value="1"/>
</dbReference>
<dbReference type="PANTHER" id="PTHR30487">
    <property type="entry name" value="TYPE 4 PREPILIN-LIKE PROTEINS LEADER PEPTIDE-PROCESSING ENZYME"/>
    <property type="match status" value="1"/>
</dbReference>